<accession>A0A845BPP4</accession>
<dbReference type="Pfam" id="PF13449">
    <property type="entry name" value="Phytase-like"/>
    <property type="match status" value="1"/>
</dbReference>
<dbReference type="AlphaFoldDB" id="A0A845BPP4"/>
<evidence type="ECO:0000313" key="2">
    <source>
        <dbReference type="EMBL" id="MXP65379.1"/>
    </source>
</evidence>
<sequence length="319" mass="34299">MIGSRRRALLVGGLALAGLGACAALRFNSDPALPEPPLPLPPGSGLESRGGLLINRHAIGFGGLSGLHIDDDLTLTAISDLGYWLQARLVLDAGGQPRTLEAIRTGRLRSDAVFAPPAPLRRDAESLARLPDGTWLVGFERWHHICLYRELGAPCSVLEAAPPGLSRAPVNAGLESLTVLANGRWLAITEGLEVARGPLMRAWIGTPELWTPLRYRPSPGFVPTDVCALPDGGALVVERRFSLWEGGFSGRLLHIPAAQLTDPAPESVLRPEPLLTGLPHENWEGVTAFRHGGRVWVAMVADDNEMFFQRGLLLLFTLG</sequence>
<organism evidence="2 3">
    <name type="scientific">Teichococcus coralli</name>
    <dbReference type="NCBI Taxonomy" id="2545983"/>
    <lineage>
        <taxon>Bacteria</taxon>
        <taxon>Pseudomonadati</taxon>
        <taxon>Pseudomonadota</taxon>
        <taxon>Alphaproteobacteria</taxon>
        <taxon>Acetobacterales</taxon>
        <taxon>Roseomonadaceae</taxon>
        <taxon>Roseomonas</taxon>
    </lineage>
</organism>
<dbReference type="PIRSF" id="PIRSF031900">
    <property type="entry name" value="UCP031900"/>
    <property type="match status" value="1"/>
</dbReference>
<dbReference type="RefSeq" id="WP_160938792.1">
    <property type="nucleotide sequence ID" value="NZ_SNVJ01000021.1"/>
</dbReference>
<evidence type="ECO:0000259" key="1">
    <source>
        <dbReference type="Pfam" id="PF13449"/>
    </source>
</evidence>
<comment type="caution">
    <text evidence="2">The sequence shown here is derived from an EMBL/GenBank/DDBJ whole genome shotgun (WGS) entry which is preliminary data.</text>
</comment>
<dbReference type="InterPro" id="IPR014567">
    <property type="entry name" value="UCP031900"/>
</dbReference>
<proteinExistence type="predicted"/>
<dbReference type="PROSITE" id="PS51257">
    <property type="entry name" value="PROKAR_LIPOPROTEIN"/>
    <property type="match status" value="1"/>
</dbReference>
<dbReference type="EMBL" id="SNVJ01000021">
    <property type="protein sequence ID" value="MXP65379.1"/>
    <property type="molecule type" value="Genomic_DNA"/>
</dbReference>
<reference evidence="2 3" key="1">
    <citation type="submission" date="2019-03" db="EMBL/GenBank/DDBJ databases">
        <title>Roseomonas sp. a novel Roseomonas species isolated from Sea whip Gorgonian.</title>
        <authorList>
            <person name="Li F."/>
            <person name="Pan X."/>
            <person name="Huang S."/>
            <person name="Li Z."/>
            <person name="Meng B."/>
        </authorList>
    </citation>
    <scope>NUCLEOTIDE SEQUENCE [LARGE SCALE GENOMIC DNA]</scope>
    <source>
        <strain evidence="2 3">M0104</strain>
    </source>
</reference>
<dbReference type="OrthoDB" id="9798693at2"/>
<feature type="domain" description="Phytase-like" evidence="1">
    <location>
        <begin position="60"/>
        <end position="304"/>
    </location>
</feature>
<gene>
    <name evidence="2" type="ORF">E0493_18690</name>
</gene>
<name>A0A845BPP4_9PROT</name>
<dbReference type="Proteomes" id="UP000460715">
    <property type="component" value="Unassembled WGS sequence"/>
</dbReference>
<dbReference type="InterPro" id="IPR027372">
    <property type="entry name" value="Phytase-like_dom"/>
</dbReference>
<evidence type="ECO:0000313" key="3">
    <source>
        <dbReference type="Proteomes" id="UP000460715"/>
    </source>
</evidence>
<protein>
    <submittedName>
        <fullName evidence="2">Esterase-like activity of phytase family protein</fullName>
    </submittedName>
</protein>
<keyword evidence="3" id="KW-1185">Reference proteome</keyword>